<reference evidence="2 3" key="1">
    <citation type="journal article" date="2013" name="Genome Announc.">
        <title>Whole-Genome Sequence of the Clinical Strain Corynebacterium argentoratense DSM 44202, Isolated from a Human Throat Specimen.</title>
        <authorList>
            <person name="Bomholt C."/>
            <person name="Glaub A."/>
            <person name="Gravermann K."/>
            <person name="Albersmeier A."/>
            <person name="Brinkrolf K."/>
            <person name="Ruckert C."/>
            <person name="Tauch A."/>
        </authorList>
    </citation>
    <scope>NUCLEOTIDE SEQUENCE [LARGE SCALE GENOMIC DNA]</scope>
    <source>
        <strain evidence="2">DSM 44202</strain>
    </source>
</reference>
<dbReference type="KEGG" id="caz:CARG_06945"/>
<evidence type="ECO:0008006" key="4">
    <source>
        <dbReference type="Google" id="ProtNLM"/>
    </source>
</evidence>
<dbReference type="EMBL" id="CP006365">
    <property type="protein sequence ID" value="AGU15513.1"/>
    <property type="molecule type" value="Genomic_DNA"/>
</dbReference>
<organism evidence="2 3">
    <name type="scientific">Corynebacterium argentoratense DSM 44202</name>
    <dbReference type="NCBI Taxonomy" id="1348662"/>
    <lineage>
        <taxon>Bacteria</taxon>
        <taxon>Bacillati</taxon>
        <taxon>Actinomycetota</taxon>
        <taxon>Actinomycetes</taxon>
        <taxon>Mycobacteriales</taxon>
        <taxon>Corynebacteriaceae</taxon>
        <taxon>Corynebacterium</taxon>
    </lineage>
</organism>
<feature type="region of interest" description="Disordered" evidence="1">
    <location>
        <begin position="36"/>
        <end position="70"/>
    </location>
</feature>
<dbReference type="GeneID" id="78250151"/>
<keyword evidence="3" id="KW-1185">Reference proteome</keyword>
<dbReference type="AlphaFoldDB" id="U3GY10"/>
<dbReference type="PATRIC" id="fig|1348662.3.peg.1367"/>
<evidence type="ECO:0000313" key="3">
    <source>
        <dbReference type="Proteomes" id="UP000016943"/>
    </source>
</evidence>
<proteinExistence type="predicted"/>
<sequence length="70" mass="7983">MDDLDNKWYFNPQTGEVAQGLEFDATHRMGPYDSEQAAREALETAQARTEAADEYDEQGDNWGKPASWEK</sequence>
<accession>U3GY10</accession>
<dbReference type="HOGENOM" id="CLU_191180_2_2_11"/>
<name>U3GY10_9CORY</name>
<dbReference type="OrthoDB" id="3268477at2"/>
<gene>
    <name evidence="2" type="ORF">CARG_06945</name>
</gene>
<dbReference type="Proteomes" id="UP000016943">
    <property type="component" value="Chromosome"/>
</dbReference>
<protein>
    <recommendedName>
        <fullName evidence="4">SPOR domain-containing protein</fullName>
    </recommendedName>
</protein>
<dbReference type="RefSeq" id="WP_020976671.1">
    <property type="nucleotide sequence ID" value="NC_022198.1"/>
</dbReference>
<evidence type="ECO:0000313" key="2">
    <source>
        <dbReference type="EMBL" id="AGU15513.1"/>
    </source>
</evidence>
<evidence type="ECO:0000256" key="1">
    <source>
        <dbReference type="SAM" id="MobiDB-lite"/>
    </source>
</evidence>